<evidence type="ECO:0000256" key="6">
    <source>
        <dbReference type="ARBA" id="ARBA00023242"/>
    </source>
</evidence>
<comment type="subcellular location">
    <subcellularLocation>
        <location evidence="1">Nucleus</location>
    </subcellularLocation>
</comment>
<evidence type="ECO:0000256" key="7">
    <source>
        <dbReference type="PROSITE-ProRule" id="PRU00221"/>
    </source>
</evidence>
<dbReference type="PROSITE" id="PS50082">
    <property type="entry name" value="WD_REPEATS_2"/>
    <property type="match status" value="3"/>
</dbReference>
<accession>A0A152A247</accession>
<keyword evidence="3" id="KW-0806">Transcription termination</keyword>
<keyword evidence="3" id="KW-0805">Transcription regulation</keyword>
<dbReference type="Gene3D" id="2.130.10.10">
    <property type="entry name" value="YVTN repeat-like/Quinoprotein amine dehydrogenase"/>
    <property type="match status" value="1"/>
</dbReference>
<sequence length="335" mass="37675">MNNKTYMKLNDTSISSMGIGKFFKDDNKGPINSLDFTKDGTLLITASDDESIHLYNVDTGDLQTTIRSKKYGVDLVRFTHNNNSIICVSKNSWDESLRYLSLHDNRYLRYFKGHRNKVVSLSMSPKSDTFISGSLDDTIRMWDLRTNVCQGLLRRNGRPSISFDPEGLIIATAVSVNTIKLYDMRNYDKGPFSSFIVDHPTPVEWTTMKFSNDGKYILLSTKENAIFLIDSFSGEKKQLYTSFVNDNQSVIESSFTPDAQYVLSGSEDGTVHVWKTMTGEEVSVWGGHSSTVGCVQWNPRSMMAATACDTLGFWIPGNSNNNTQDQQNSNNSLEN</sequence>
<comment type="caution">
    <text evidence="8">The sequence shown here is derived from an EMBL/GenBank/DDBJ whole genome shotgun (WGS) entry which is preliminary data.</text>
</comment>
<dbReference type="CDD" id="cd00200">
    <property type="entry name" value="WD40"/>
    <property type="match status" value="1"/>
</dbReference>
<dbReference type="InterPro" id="IPR001680">
    <property type="entry name" value="WD40_rpt"/>
</dbReference>
<dbReference type="Pfam" id="PF00400">
    <property type="entry name" value="WD40"/>
    <property type="match status" value="4"/>
</dbReference>
<keyword evidence="5" id="KW-0677">Repeat</keyword>
<organism evidence="8 9">
    <name type="scientific">Tieghemostelium lacteum</name>
    <name type="common">Slime mold</name>
    <name type="synonym">Dictyostelium lacteum</name>
    <dbReference type="NCBI Taxonomy" id="361077"/>
    <lineage>
        <taxon>Eukaryota</taxon>
        <taxon>Amoebozoa</taxon>
        <taxon>Evosea</taxon>
        <taxon>Eumycetozoa</taxon>
        <taxon>Dictyostelia</taxon>
        <taxon>Dictyosteliales</taxon>
        <taxon>Raperosteliaceae</taxon>
        <taxon>Tieghemostelium</taxon>
    </lineage>
</organism>
<gene>
    <name evidence="8" type="ORF">DLAC_03462</name>
</gene>
<dbReference type="AlphaFoldDB" id="A0A152A247"/>
<dbReference type="InterPro" id="IPR020472">
    <property type="entry name" value="WD40_PAC1"/>
</dbReference>
<dbReference type="PROSITE" id="PS50294">
    <property type="entry name" value="WD_REPEATS_REGION"/>
    <property type="match status" value="2"/>
</dbReference>
<evidence type="ECO:0000313" key="9">
    <source>
        <dbReference type="Proteomes" id="UP000076078"/>
    </source>
</evidence>
<dbReference type="PRINTS" id="PR00320">
    <property type="entry name" value="GPROTEINBRPT"/>
</dbReference>
<dbReference type="InterPro" id="IPR036322">
    <property type="entry name" value="WD40_repeat_dom_sf"/>
</dbReference>
<comment type="similarity">
    <text evidence="2">Belongs to the WD repeat SWD2 family.</text>
</comment>
<evidence type="ECO:0000313" key="8">
    <source>
        <dbReference type="EMBL" id="KYR00296.1"/>
    </source>
</evidence>
<evidence type="ECO:0000256" key="4">
    <source>
        <dbReference type="ARBA" id="ARBA00022574"/>
    </source>
</evidence>
<feature type="repeat" description="WD" evidence="7">
    <location>
        <begin position="243"/>
        <end position="284"/>
    </location>
</feature>
<protein>
    <submittedName>
        <fullName evidence="8">Uncharacterized protein</fullName>
    </submittedName>
</protein>
<evidence type="ECO:0000256" key="1">
    <source>
        <dbReference type="ARBA" id="ARBA00004123"/>
    </source>
</evidence>
<name>A0A152A247_TIELA</name>
<dbReference type="EMBL" id="LODT01000016">
    <property type="protein sequence ID" value="KYR00296.1"/>
    <property type="molecule type" value="Genomic_DNA"/>
</dbReference>
<proteinExistence type="inferred from homology"/>
<evidence type="ECO:0000256" key="2">
    <source>
        <dbReference type="ARBA" id="ARBA00005616"/>
    </source>
</evidence>
<evidence type="ECO:0000256" key="5">
    <source>
        <dbReference type="ARBA" id="ARBA00022737"/>
    </source>
</evidence>
<dbReference type="OrthoDB" id="27537at2759"/>
<dbReference type="InterPro" id="IPR037867">
    <property type="entry name" value="Swd2/WDR82"/>
</dbReference>
<dbReference type="SMART" id="SM00320">
    <property type="entry name" value="WD40"/>
    <property type="match status" value="5"/>
</dbReference>
<dbReference type="InParanoid" id="A0A152A247"/>
<reference evidence="8 9" key="1">
    <citation type="submission" date="2015-12" db="EMBL/GenBank/DDBJ databases">
        <title>Dictyostelia acquired genes for synthesis and detection of signals that induce cell-type specialization by lateral gene transfer from prokaryotes.</title>
        <authorList>
            <person name="Gloeckner G."/>
            <person name="Schaap P."/>
        </authorList>
    </citation>
    <scope>NUCLEOTIDE SEQUENCE [LARGE SCALE GENOMIC DNA]</scope>
    <source>
        <strain evidence="8 9">TK</strain>
    </source>
</reference>
<dbReference type="FunCoup" id="A0A152A247">
    <property type="interactions" value="890"/>
</dbReference>
<dbReference type="InterPro" id="IPR015943">
    <property type="entry name" value="WD40/YVTN_repeat-like_dom_sf"/>
</dbReference>
<keyword evidence="4 7" id="KW-0853">WD repeat</keyword>
<keyword evidence="9" id="KW-1185">Reference proteome</keyword>
<dbReference type="PANTHER" id="PTHR19861">
    <property type="entry name" value="WD40 REPEAT PROTEIN SWD2"/>
    <property type="match status" value="1"/>
</dbReference>
<dbReference type="PANTHER" id="PTHR19861:SF0">
    <property type="entry name" value="WD REPEAT-CONTAINING PROTEIN 82"/>
    <property type="match status" value="1"/>
</dbReference>
<dbReference type="GO" id="GO:0006353">
    <property type="term" value="P:DNA-templated transcription termination"/>
    <property type="evidence" value="ECO:0007669"/>
    <property type="project" value="UniProtKB-KW"/>
</dbReference>
<keyword evidence="3" id="KW-0804">Transcription</keyword>
<dbReference type="GO" id="GO:0048188">
    <property type="term" value="C:Set1C/COMPASS complex"/>
    <property type="evidence" value="ECO:0007669"/>
    <property type="project" value="TreeGrafter"/>
</dbReference>
<dbReference type="GO" id="GO:0003682">
    <property type="term" value="F:chromatin binding"/>
    <property type="evidence" value="ECO:0007669"/>
    <property type="project" value="TreeGrafter"/>
</dbReference>
<dbReference type="Proteomes" id="UP000076078">
    <property type="component" value="Unassembled WGS sequence"/>
</dbReference>
<feature type="repeat" description="WD" evidence="7">
    <location>
        <begin position="24"/>
        <end position="65"/>
    </location>
</feature>
<dbReference type="SUPFAM" id="SSF50978">
    <property type="entry name" value="WD40 repeat-like"/>
    <property type="match status" value="1"/>
</dbReference>
<dbReference type="STRING" id="361077.A0A152A247"/>
<dbReference type="OMA" id="HNEGYIR"/>
<keyword evidence="6" id="KW-0539">Nucleus</keyword>
<feature type="repeat" description="WD" evidence="7">
    <location>
        <begin position="111"/>
        <end position="146"/>
    </location>
</feature>
<evidence type="ECO:0000256" key="3">
    <source>
        <dbReference type="ARBA" id="ARBA00022472"/>
    </source>
</evidence>